<protein>
    <submittedName>
        <fullName evidence="1">Uncharacterized protein</fullName>
    </submittedName>
</protein>
<name>A0ACC7P1G3_9BACL</name>
<gene>
    <name evidence="1" type="ORF">ACI1P1_21520</name>
</gene>
<evidence type="ECO:0000313" key="1">
    <source>
        <dbReference type="EMBL" id="MFM9330874.1"/>
    </source>
</evidence>
<sequence>MAILLDQQVSQNASTANAIAIPLSATPALFGTLGLNVSGAGTNLRVHFTATVTAAALVAVLTPVTIDIFRVVGGVSTLIFSVTENLPVGTLVLSQTVVTANGIDYNPPNDGFIVYQAFVSAPGLLEVFPTRVGPESFNAEAYSD</sequence>
<keyword evidence="2" id="KW-1185">Reference proteome</keyword>
<reference evidence="1" key="1">
    <citation type="submission" date="2024-12" db="EMBL/GenBank/DDBJ databases">
        <authorList>
            <person name="Wu N."/>
        </authorList>
    </citation>
    <scope>NUCLEOTIDE SEQUENCE</scope>
    <source>
        <strain evidence="1">P15</strain>
    </source>
</reference>
<proteinExistence type="predicted"/>
<dbReference type="EMBL" id="JBJURJ010000015">
    <property type="protein sequence ID" value="MFM9330874.1"/>
    <property type="molecule type" value="Genomic_DNA"/>
</dbReference>
<evidence type="ECO:0000313" key="2">
    <source>
        <dbReference type="Proteomes" id="UP001631969"/>
    </source>
</evidence>
<organism evidence="1 2">
    <name type="scientific">Paenibacillus mesotrionivorans</name>
    <dbReference type="NCBI Taxonomy" id="3160968"/>
    <lineage>
        <taxon>Bacteria</taxon>
        <taxon>Bacillati</taxon>
        <taxon>Bacillota</taxon>
        <taxon>Bacilli</taxon>
        <taxon>Bacillales</taxon>
        <taxon>Paenibacillaceae</taxon>
        <taxon>Paenibacillus</taxon>
    </lineage>
</organism>
<accession>A0ACC7P1G3</accession>
<dbReference type="Proteomes" id="UP001631969">
    <property type="component" value="Unassembled WGS sequence"/>
</dbReference>
<comment type="caution">
    <text evidence="1">The sequence shown here is derived from an EMBL/GenBank/DDBJ whole genome shotgun (WGS) entry which is preliminary data.</text>
</comment>